<dbReference type="RefSeq" id="WP_268237237.1">
    <property type="nucleotide sequence ID" value="NZ_BMKJ01000001.1"/>
</dbReference>
<protein>
    <recommendedName>
        <fullName evidence="3">Lipoprotein</fullName>
    </recommendedName>
</protein>
<reference evidence="1 2" key="1">
    <citation type="submission" date="2024-06" db="EMBL/GenBank/DDBJ databases">
        <title>Fanconibacter daqui strain Q02 whole shotgun sequencing project.</title>
        <authorList>
            <person name="Rodrigues J.W.A."/>
            <person name="Viana L.C."/>
            <person name="Vieira E.C."/>
            <person name="Souza F.O.L."/>
            <person name="Alegria O.C."/>
            <person name="Patroca S."/>
            <person name="Cruz A.C.R."/>
            <person name="Nunes A.R.C."/>
        </authorList>
    </citation>
    <scope>NUCLEOTIDE SEQUENCE [LARGE SCALE GENOMIC DNA]</scope>
    <source>
        <strain evidence="1 2">Q02</strain>
    </source>
</reference>
<proteinExistence type="predicted"/>
<organism evidence="1 2">
    <name type="scientific">Franconibacter daqui</name>
    <dbReference type="NCBI Taxonomy" id="2047724"/>
    <lineage>
        <taxon>Bacteria</taxon>
        <taxon>Pseudomonadati</taxon>
        <taxon>Pseudomonadota</taxon>
        <taxon>Gammaproteobacteria</taxon>
        <taxon>Enterobacterales</taxon>
        <taxon>Enterobacteriaceae</taxon>
        <taxon>Franconibacter</taxon>
    </lineage>
</organism>
<dbReference type="Proteomes" id="UP001447374">
    <property type="component" value="Unassembled WGS sequence"/>
</dbReference>
<comment type="caution">
    <text evidence="1">The sequence shown here is derived from an EMBL/GenBank/DDBJ whole genome shotgun (WGS) entry which is preliminary data.</text>
</comment>
<evidence type="ECO:0000313" key="1">
    <source>
        <dbReference type="EMBL" id="MER0126542.1"/>
    </source>
</evidence>
<sequence length="42" mass="4966">MKKIALVSLLLSLASLSGCVYHHHHHDGHRHHHGDRHHDYRR</sequence>
<name>A0ABV1PNW7_9ENTR</name>
<accession>A0ABV1PNW7</accession>
<gene>
    <name evidence="1" type="ORF">ABQG75_12440</name>
</gene>
<keyword evidence="2" id="KW-1185">Reference proteome</keyword>
<dbReference type="PROSITE" id="PS51257">
    <property type="entry name" value="PROKAR_LIPOPROTEIN"/>
    <property type="match status" value="1"/>
</dbReference>
<evidence type="ECO:0000313" key="2">
    <source>
        <dbReference type="Proteomes" id="UP001447374"/>
    </source>
</evidence>
<evidence type="ECO:0008006" key="3">
    <source>
        <dbReference type="Google" id="ProtNLM"/>
    </source>
</evidence>
<dbReference type="EMBL" id="JBEHGX010000006">
    <property type="protein sequence ID" value="MER0126542.1"/>
    <property type="molecule type" value="Genomic_DNA"/>
</dbReference>